<keyword evidence="1" id="KW-1133">Transmembrane helix</keyword>
<organism evidence="2 3">
    <name type="scientific">Somion occarium</name>
    <dbReference type="NCBI Taxonomy" id="3059160"/>
    <lineage>
        <taxon>Eukaryota</taxon>
        <taxon>Fungi</taxon>
        <taxon>Dikarya</taxon>
        <taxon>Basidiomycota</taxon>
        <taxon>Agaricomycotina</taxon>
        <taxon>Agaricomycetes</taxon>
        <taxon>Polyporales</taxon>
        <taxon>Cerrenaceae</taxon>
        <taxon>Somion</taxon>
    </lineage>
</organism>
<evidence type="ECO:0008006" key="4">
    <source>
        <dbReference type="Google" id="ProtNLM"/>
    </source>
</evidence>
<name>A0ABP1CZ43_9APHY</name>
<feature type="transmembrane region" description="Helical" evidence="1">
    <location>
        <begin position="43"/>
        <end position="60"/>
    </location>
</feature>
<protein>
    <recommendedName>
        <fullName evidence="4">DUF1279 domain-containing protein</fullName>
    </recommendedName>
</protein>
<proteinExistence type="predicted"/>
<evidence type="ECO:0000313" key="3">
    <source>
        <dbReference type="Proteomes" id="UP001497453"/>
    </source>
</evidence>
<keyword evidence="1" id="KW-0812">Transmembrane</keyword>
<reference evidence="3" key="1">
    <citation type="submission" date="2024-04" db="EMBL/GenBank/DDBJ databases">
        <authorList>
            <person name="Shaw F."/>
            <person name="Minotto A."/>
        </authorList>
    </citation>
    <scope>NUCLEOTIDE SEQUENCE [LARGE SCALE GENOMIC DNA]</scope>
</reference>
<gene>
    <name evidence="2" type="ORF">GFSPODELE1_LOCUS3351</name>
</gene>
<evidence type="ECO:0000313" key="2">
    <source>
        <dbReference type="EMBL" id="CAL1700925.1"/>
    </source>
</evidence>
<dbReference type="PANTHER" id="PTHR37852:SF1">
    <property type="entry name" value="HIG1 DOMAIN-CONTAINING PROTEIN"/>
    <property type="match status" value="1"/>
</dbReference>
<dbReference type="EMBL" id="OZ037945">
    <property type="protein sequence ID" value="CAL1700925.1"/>
    <property type="molecule type" value="Genomic_DNA"/>
</dbReference>
<dbReference type="PANTHER" id="PTHR37852">
    <property type="entry name" value="YALI0B21208P"/>
    <property type="match status" value="1"/>
</dbReference>
<accession>A0ABP1CZ43</accession>
<sequence>MVCQCKSDSWELRRQINQLEMSSAPDEPAEKPNAIRITIPERYYLLPGTAIIVGTTIGLFRGSRRESLRFLAENVHRPPTTVGGWYLYNKTKNYRVILGGLKEAGADAARLGATAMGWVAIEEGCKRAGVEDIGEVAAGLGTAGVFSLAYRLPWKATSRTLVLGLMIGVMVKGLRWSQGQLREQAKLRAAEIQVATAEGREEVVKDFEAAIETLESPKSSQ</sequence>
<dbReference type="Proteomes" id="UP001497453">
    <property type="component" value="Chromosome 2"/>
</dbReference>
<evidence type="ECO:0000256" key="1">
    <source>
        <dbReference type="SAM" id="Phobius"/>
    </source>
</evidence>
<keyword evidence="1" id="KW-0472">Membrane</keyword>
<keyword evidence="3" id="KW-1185">Reference proteome</keyword>